<dbReference type="InterPro" id="IPR013783">
    <property type="entry name" value="Ig-like_fold"/>
</dbReference>
<dbReference type="InterPro" id="IPR014756">
    <property type="entry name" value="Ig_E-set"/>
</dbReference>
<feature type="domain" description="Transglutaminase-like" evidence="1">
    <location>
        <begin position="415"/>
        <end position="477"/>
    </location>
</feature>
<evidence type="ECO:0000313" key="3">
    <source>
        <dbReference type="Proteomes" id="UP000578697"/>
    </source>
</evidence>
<evidence type="ECO:0000259" key="1">
    <source>
        <dbReference type="SMART" id="SM00460"/>
    </source>
</evidence>
<dbReference type="PANTHER" id="PTHR38339">
    <property type="entry name" value="TRANSGLUTAMINASE DOMAIN PROTEIN"/>
    <property type="match status" value="1"/>
</dbReference>
<dbReference type="AlphaFoldDB" id="A0A840SCV1"/>
<keyword evidence="2" id="KW-0378">Hydrolase</keyword>
<dbReference type="EMBL" id="JACHFR010000002">
    <property type="protein sequence ID" value="MBB5218674.1"/>
    <property type="molecule type" value="Genomic_DNA"/>
</dbReference>
<evidence type="ECO:0000313" key="2">
    <source>
        <dbReference type="EMBL" id="MBB5218674.1"/>
    </source>
</evidence>
<dbReference type="SMART" id="SM00460">
    <property type="entry name" value="TGc"/>
    <property type="match status" value="1"/>
</dbReference>
<dbReference type="PANTHER" id="PTHR38339:SF1">
    <property type="entry name" value="TRANSGLUTAMINASE-LIKE DOMAIN-CONTAINING PROTEIN"/>
    <property type="match status" value="1"/>
</dbReference>
<sequence>MNFKNPFFNLIRRSPAVRFALFFGLIALIIFGSAFIGKQTQKKPVISRITPVIGLPGSMMTIYGENFGKVKDSSYVEISGSKINEQNFSFWSDTKIQFTIPDNVSDGLVIVGNSSGRSAPAFFANENRIPVAVRPDPQTTIPVVSSITDSAQIGDIITITGKNFGTARGNSKVFFTANRDEISLDNTFENFICASENDYDYILWTDGEISVKVPDGAASGPVYVMTSKGSSEPVRTAISFPAGKKSFNNKHTFVVQITADVSTGNAANEAFITLYMPRPAESSVQPSVNLNEYYPEPLIKDDPKDIIYQKSINSITNHKQRFSQTYVISSYSMNSNIIPAKITGYADTKSVLYNAYTTPDFCIPSNNETVIELKNHIIGKEKNPYKKALLIYNYLLDNYKLESKVRTGDASVLDLPRRNSGDAYDFAIMFTALCRAAGIPAIPCSGILAESSSVTHPHWWAEIYFEKFGWFPVDPALGSGMEFTPFVPVENPRNYYFGNIDCQHIYFSRGWNQIRASLTNSKTVYLPRSYALQSIWEEASDETSSYSSLWNPPSINGIY</sequence>
<dbReference type="SUPFAM" id="SSF81296">
    <property type="entry name" value="E set domains"/>
    <property type="match status" value="2"/>
</dbReference>
<comment type="caution">
    <text evidence="2">The sequence shown here is derived from an EMBL/GenBank/DDBJ whole genome shotgun (WGS) entry which is preliminary data.</text>
</comment>
<dbReference type="InterPro" id="IPR002931">
    <property type="entry name" value="Transglutaminase-like"/>
</dbReference>
<keyword evidence="3" id="KW-1185">Reference proteome</keyword>
<gene>
    <name evidence="2" type="ORF">HNP77_001043</name>
</gene>
<dbReference type="Pfam" id="PF01841">
    <property type="entry name" value="Transglut_core"/>
    <property type="match status" value="1"/>
</dbReference>
<dbReference type="RefSeq" id="WP_184652122.1">
    <property type="nucleotide sequence ID" value="NZ_JACHFR010000002.1"/>
</dbReference>
<dbReference type="InterPro" id="IPR038765">
    <property type="entry name" value="Papain-like_cys_pep_sf"/>
</dbReference>
<accession>A0A840SCV1</accession>
<protein>
    <submittedName>
        <fullName evidence="2">Transglutaminase-like putative cysteine protease</fullName>
    </submittedName>
</protein>
<dbReference type="SUPFAM" id="SSF54001">
    <property type="entry name" value="Cysteine proteinases"/>
    <property type="match status" value="1"/>
</dbReference>
<dbReference type="GO" id="GO:0006508">
    <property type="term" value="P:proteolysis"/>
    <property type="evidence" value="ECO:0007669"/>
    <property type="project" value="UniProtKB-KW"/>
</dbReference>
<dbReference type="Proteomes" id="UP000578697">
    <property type="component" value="Unassembled WGS sequence"/>
</dbReference>
<dbReference type="Gene3D" id="2.60.40.10">
    <property type="entry name" value="Immunoglobulins"/>
    <property type="match status" value="2"/>
</dbReference>
<dbReference type="InterPro" id="IPR002909">
    <property type="entry name" value="IPT_dom"/>
</dbReference>
<dbReference type="GO" id="GO:0008233">
    <property type="term" value="F:peptidase activity"/>
    <property type="evidence" value="ECO:0007669"/>
    <property type="project" value="UniProtKB-KW"/>
</dbReference>
<name>A0A840SCV1_9SPIR</name>
<organism evidence="2 3">
    <name type="scientific">Treponema rectale</name>
    <dbReference type="NCBI Taxonomy" id="744512"/>
    <lineage>
        <taxon>Bacteria</taxon>
        <taxon>Pseudomonadati</taxon>
        <taxon>Spirochaetota</taxon>
        <taxon>Spirochaetia</taxon>
        <taxon>Spirochaetales</taxon>
        <taxon>Treponemataceae</taxon>
        <taxon>Treponema</taxon>
    </lineage>
</organism>
<dbReference type="Gene3D" id="3.10.620.30">
    <property type="match status" value="1"/>
</dbReference>
<reference evidence="2 3" key="1">
    <citation type="submission" date="2020-08" db="EMBL/GenBank/DDBJ databases">
        <title>Genomic Encyclopedia of Type Strains, Phase IV (KMG-IV): sequencing the most valuable type-strain genomes for metagenomic binning, comparative biology and taxonomic classification.</title>
        <authorList>
            <person name="Goeker M."/>
        </authorList>
    </citation>
    <scope>NUCLEOTIDE SEQUENCE [LARGE SCALE GENOMIC DNA]</scope>
    <source>
        <strain evidence="2 3">DSM 103679</strain>
    </source>
</reference>
<dbReference type="Pfam" id="PF01833">
    <property type="entry name" value="TIG"/>
    <property type="match status" value="1"/>
</dbReference>
<proteinExistence type="predicted"/>
<keyword evidence="2" id="KW-0645">Protease</keyword>